<reference evidence="1 2" key="1">
    <citation type="submission" date="2015-12" db="EMBL/GenBank/DDBJ databases">
        <title>Genome sequence of Aneurinibacillus soli.</title>
        <authorList>
            <person name="Lee J.S."/>
            <person name="Lee K.C."/>
            <person name="Kim K.K."/>
            <person name="Lee B.W."/>
        </authorList>
    </citation>
    <scope>NUCLEOTIDE SEQUENCE [LARGE SCALE GENOMIC DNA]</scope>
    <source>
        <strain evidence="1 2">CB4</strain>
    </source>
</reference>
<evidence type="ECO:0000313" key="1">
    <source>
        <dbReference type="EMBL" id="BAU28784.1"/>
    </source>
</evidence>
<gene>
    <name evidence="1" type="ORF">CB4_02961</name>
</gene>
<proteinExistence type="predicted"/>
<dbReference type="EMBL" id="AP017312">
    <property type="protein sequence ID" value="BAU28784.1"/>
    <property type="molecule type" value="Genomic_DNA"/>
</dbReference>
<dbReference type="AlphaFoldDB" id="A0A0U5B393"/>
<dbReference type="KEGG" id="asoc:CB4_02961"/>
<accession>A0A0U5B393</accession>
<evidence type="ECO:0000313" key="2">
    <source>
        <dbReference type="Proteomes" id="UP000217696"/>
    </source>
</evidence>
<keyword evidence="2" id="KW-1185">Reference proteome</keyword>
<protein>
    <submittedName>
        <fullName evidence="1">Uncharacterized protein</fullName>
    </submittedName>
</protein>
<name>A0A0U5B393_9BACL</name>
<sequence length="71" mass="8160">MKISVNGIYSNGAFGKFRVERKILYISDGEQDKEALIYMVIRGEERGLCFKTTINNFSNCAKEKIHTQEII</sequence>
<dbReference type="RefSeq" id="WP_096466495.1">
    <property type="nucleotide sequence ID" value="NZ_AP017312.1"/>
</dbReference>
<dbReference type="Proteomes" id="UP000217696">
    <property type="component" value="Chromosome"/>
</dbReference>
<organism evidence="1 2">
    <name type="scientific">Aneurinibacillus soli</name>
    <dbReference type="NCBI Taxonomy" id="1500254"/>
    <lineage>
        <taxon>Bacteria</taxon>
        <taxon>Bacillati</taxon>
        <taxon>Bacillota</taxon>
        <taxon>Bacilli</taxon>
        <taxon>Bacillales</taxon>
        <taxon>Paenibacillaceae</taxon>
        <taxon>Aneurinibacillus group</taxon>
        <taxon>Aneurinibacillus</taxon>
    </lineage>
</organism>